<accession>A0ABN1DCC9</accession>
<comment type="caution">
    <text evidence="4">The sequence shown here is derived from an EMBL/GenBank/DDBJ whole genome shotgun (WGS) entry which is preliminary data.</text>
</comment>
<dbReference type="InterPro" id="IPR001375">
    <property type="entry name" value="Peptidase_S9_cat"/>
</dbReference>
<dbReference type="SUPFAM" id="SSF82171">
    <property type="entry name" value="DPP6 N-terminal domain-like"/>
    <property type="match status" value="1"/>
</dbReference>
<keyword evidence="2" id="KW-0732">Signal</keyword>
<dbReference type="Gene3D" id="3.40.50.1820">
    <property type="entry name" value="alpha/beta hydrolase"/>
    <property type="match status" value="1"/>
</dbReference>
<feature type="signal peptide" evidence="2">
    <location>
        <begin position="1"/>
        <end position="22"/>
    </location>
</feature>
<gene>
    <name evidence="4" type="ORF">GCM10009098_04330</name>
</gene>
<evidence type="ECO:0000259" key="3">
    <source>
        <dbReference type="Pfam" id="PF00326"/>
    </source>
</evidence>
<dbReference type="PROSITE" id="PS51257">
    <property type="entry name" value="PROKAR_LIPOPROTEIN"/>
    <property type="match status" value="1"/>
</dbReference>
<dbReference type="Pfam" id="PF00326">
    <property type="entry name" value="Peptidase_S9"/>
    <property type="match status" value="1"/>
</dbReference>
<keyword evidence="5" id="KW-1185">Reference proteome</keyword>
<dbReference type="PANTHER" id="PTHR42776">
    <property type="entry name" value="SERINE PEPTIDASE S9 FAMILY MEMBER"/>
    <property type="match status" value="1"/>
</dbReference>
<evidence type="ECO:0000313" key="4">
    <source>
        <dbReference type="EMBL" id="GAA0539924.1"/>
    </source>
</evidence>
<keyword evidence="1" id="KW-0378">Hydrolase</keyword>
<protein>
    <submittedName>
        <fullName evidence="4">S9 family peptidase</fullName>
    </submittedName>
</protein>
<dbReference type="PANTHER" id="PTHR42776:SF27">
    <property type="entry name" value="DIPEPTIDYL PEPTIDASE FAMILY MEMBER 6"/>
    <property type="match status" value="1"/>
</dbReference>
<name>A0ABN1DCC9_9GAMM</name>
<reference evidence="4 5" key="1">
    <citation type="journal article" date="2019" name="Int. J. Syst. Evol. Microbiol.">
        <title>The Global Catalogue of Microorganisms (GCM) 10K type strain sequencing project: providing services to taxonomists for standard genome sequencing and annotation.</title>
        <authorList>
            <consortium name="The Broad Institute Genomics Platform"/>
            <consortium name="The Broad Institute Genome Sequencing Center for Infectious Disease"/>
            <person name="Wu L."/>
            <person name="Ma J."/>
        </authorList>
    </citation>
    <scope>NUCLEOTIDE SEQUENCE [LARGE SCALE GENOMIC DNA]</scope>
    <source>
        <strain evidence="4 5">JCM 14331</strain>
    </source>
</reference>
<dbReference type="Proteomes" id="UP001501169">
    <property type="component" value="Unassembled WGS sequence"/>
</dbReference>
<sequence>MYVQFIRLLVVFCLTITGSCLAAEKDMVVEFSKAAAFSDVKISPDGKFLAVVINVEKKKALGIVDRAGHKMVNVIRFDDDYEVGQYLWVNNERLVIKMVKSNRWSKEPKYYGELFAVNWNGRKGDMIYGYSAAERQTGSNIKAREATQGWAEIVDVLRDDKRKILISSTRWGSDGNIVPELLSLDVYSGKTRKVAHAPAPHSNFLTDANGDLVLAFSVDNKSQRAVYRYNTKTKDWSEVPKEKFGNRFHPVAVNDTGDGVLVLDNYQQDKTGLFELKLADFSYRPVFTDSKVDISSVEVTKDGNEVFAFKLDDGRPGYALFSDQYAEAKLFKQLLQTFAGDALHITSKTADSAFWVVLSYSDINPGAYYLYDANKKAITRLFEQMPDLADVKLASTQPVSFPSFDKQMIHGYFTPAKTSGSKKPLVVNVHGGPHIIRDTWGFDPEVQLLANAGYSVLQINYRGSPGYGEVFLQAGYQQWGDAIQRDIIAGTEWAISSGMADADNICIIGTSFGGYSALQSATLAPDLFRCAVGVAGVYDLNIMKSEGDVPLKSFGIAFLDHVLGTDNAQLDLYSPVNQVGKLKAAVLIAHGKLDDRAPIEHALRLKKAMDEAGKPYQWLEFDDETHGFYSPQNRELYYRQLLAFLQQHLKK</sequence>
<evidence type="ECO:0000313" key="5">
    <source>
        <dbReference type="Proteomes" id="UP001501169"/>
    </source>
</evidence>
<dbReference type="Gene3D" id="2.120.10.80">
    <property type="entry name" value="Kelch-type beta propeller"/>
    <property type="match status" value="1"/>
</dbReference>
<evidence type="ECO:0000256" key="1">
    <source>
        <dbReference type="ARBA" id="ARBA00022801"/>
    </source>
</evidence>
<dbReference type="EMBL" id="BAAAEO010000001">
    <property type="protein sequence ID" value="GAA0539924.1"/>
    <property type="molecule type" value="Genomic_DNA"/>
</dbReference>
<dbReference type="InterPro" id="IPR029058">
    <property type="entry name" value="AB_hydrolase_fold"/>
</dbReference>
<proteinExistence type="predicted"/>
<dbReference type="SUPFAM" id="SSF53474">
    <property type="entry name" value="alpha/beta-Hydrolases"/>
    <property type="match status" value="1"/>
</dbReference>
<evidence type="ECO:0000256" key="2">
    <source>
        <dbReference type="SAM" id="SignalP"/>
    </source>
</evidence>
<organism evidence="4 5">
    <name type="scientific">Rheinheimera aquimaris</name>
    <dbReference type="NCBI Taxonomy" id="412437"/>
    <lineage>
        <taxon>Bacteria</taxon>
        <taxon>Pseudomonadati</taxon>
        <taxon>Pseudomonadota</taxon>
        <taxon>Gammaproteobacteria</taxon>
        <taxon>Chromatiales</taxon>
        <taxon>Chromatiaceae</taxon>
        <taxon>Rheinheimera</taxon>
    </lineage>
</organism>
<feature type="domain" description="Peptidase S9 prolyl oligopeptidase catalytic" evidence="3">
    <location>
        <begin position="440"/>
        <end position="651"/>
    </location>
</feature>
<feature type="chain" id="PRO_5046139597" evidence="2">
    <location>
        <begin position="23"/>
        <end position="651"/>
    </location>
</feature>
<dbReference type="InterPro" id="IPR015915">
    <property type="entry name" value="Kelch-typ_b-propeller"/>
</dbReference>